<dbReference type="OrthoDB" id="7228207at2"/>
<feature type="domain" description="PAS" evidence="6">
    <location>
        <begin position="24"/>
        <end position="94"/>
    </location>
</feature>
<keyword evidence="5" id="KW-0418">Kinase</keyword>
<dbReference type="FunFam" id="3.30.450.20:FF:000099">
    <property type="entry name" value="Sensory box sensor histidine kinase"/>
    <property type="match status" value="1"/>
</dbReference>
<dbReference type="SUPFAM" id="SSF47384">
    <property type="entry name" value="Homodimeric domain of signal transducing histidine kinase"/>
    <property type="match status" value="1"/>
</dbReference>
<dbReference type="InterPro" id="IPR000014">
    <property type="entry name" value="PAS"/>
</dbReference>
<dbReference type="InterPro" id="IPR000700">
    <property type="entry name" value="PAS-assoc_C"/>
</dbReference>
<dbReference type="InterPro" id="IPR052162">
    <property type="entry name" value="Sensor_kinase/Photoreceptor"/>
</dbReference>
<dbReference type="EMBL" id="VWPK01000001">
    <property type="protein sequence ID" value="KAA5614645.1"/>
    <property type="molecule type" value="Genomic_DNA"/>
</dbReference>
<reference evidence="8 9" key="1">
    <citation type="submission" date="2019-09" db="EMBL/GenBank/DDBJ databases">
        <title>Genome sequence of Rhodovastum atsumiense, a diverse member of the Acetobacteraceae family of non-sulfur purple photosynthetic bacteria.</title>
        <authorList>
            <person name="Meyer T."/>
            <person name="Kyndt J."/>
        </authorList>
    </citation>
    <scope>NUCLEOTIDE SEQUENCE [LARGE SCALE GENOMIC DNA]</scope>
    <source>
        <strain evidence="8 9">DSM 21279</strain>
    </source>
</reference>
<feature type="domain" description="PAS" evidence="6">
    <location>
        <begin position="168"/>
        <end position="216"/>
    </location>
</feature>
<sequence length="357" mass="39006">MLRIHARGKRSRRQLAVTQATHEADRRYRLLAETIPQIVWTARPDGGLDYLNPQWTEFTGLSVEAGLGDGWATCLHPDDRGCIVAAWAEAVQRGHVFKAEFRARNAAGAYRALTGQAKPLRDESGGIRLWFGTATDISEIVAAREVLARQHAELERQVADRTAALVASEARFRAIFENVPDMVFVVRVGGDGKVTYEAVNPAVERLAGRPAADMLGLRVQENVLAGEAGESQVARYRACAAGRQAMRFDTSFPFSGGTRIAESILQPLAGADTQAVRILETAQDITERRQLERQLAQAQKMVAVGQLTGGVAHDFNNLLLVVLGSLEQLERRLAHGRAPEAPPVIARAKHAIDRGRS</sequence>
<dbReference type="SMART" id="SM00091">
    <property type="entry name" value="PAS"/>
    <property type="match status" value="2"/>
</dbReference>
<comment type="catalytic activity">
    <reaction evidence="1">
        <text>ATP + protein L-histidine = ADP + protein N-phospho-L-histidine.</text>
        <dbReference type="EC" id="2.7.13.3"/>
    </reaction>
</comment>
<feature type="domain" description="PAC" evidence="7">
    <location>
        <begin position="97"/>
        <end position="149"/>
    </location>
</feature>
<dbReference type="InterPro" id="IPR035965">
    <property type="entry name" value="PAS-like_dom_sf"/>
</dbReference>
<feature type="domain" description="PAC" evidence="7">
    <location>
        <begin position="246"/>
        <end position="297"/>
    </location>
</feature>
<dbReference type="PROSITE" id="PS50112">
    <property type="entry name" value="PAS"/>
    <property type="match status" value="2"/>
</dbReference>
<dbReference type="PANTHER" id="PTHR43304">
    <property type="entry name" value="PHYTOCHROME-LIKE PROTEIN CPH1"/>
    <property type="match status" value="1"/>
</dbReference>
<dbReference type="InterPro" id="IPR036097">
    <property type="entry name" value="HisK_dim/P_sf"/>
</dbReference>
<dbReference type="AlphaFoldDB" id="A0A5M6J4T7"/>
<comment type="caution">
    <text evidence="8">The sequence shown here is derived from an EMBL/GenBank/DDBJ whole genome shotgun (WGS) entry which is preliminary data.</text>
</comment>
<proteinExistence type="predicted"/>
<organism evidence="8 9">
    <name type="scientific">Rhodovastum atsumiense</name>
    <dbReference type="NCBI Taxonomy" id="504468"/>
    <lineage>
        <taxon>Bacteria</taxon>
        <taxon>Pseudomonadati</taxon>
        <taxon>Pseudomonadota</taxon>
        <taxon>Alphaproteobacteria</taxon>
        <taxon>Acetobacterales</taxon>
        <taxon>Acetobacteraceae</taxon>
        <taxon>Rhodovastum</taxon>
    </lineage>
</organism>
<dbReference type="Gene3D" id="1.10.287.130">
    <property type="match status" value="1"/>
</dbReference>
<dbReference type="NCBIfam" id="TIGR00229">
    <property type="entry name" value="sensory_box"/>
    <property type="match status" value="2"/>
</dbReference>
<evidence type="ECO:0000256" key="1">
    <source>
        <dbReference type="ARBA" id="ARBA00000085"/>
    </source>
</evidence>
<evidence type="ECO:0000259" key="7">
    <source>
        <dbReference type="PROSITE" id="PS50113"/>
    </source>
</evidence>
<dbReference type="Proteomes" id="UP000325255">
    <property type="component" value="Unassembled WGS sequence"/>
</dbReference>
<keyword evidence="3" id="KW-0597">Phosphoprotein</keyword>
<dbReference type="EC" id="2.7.13.3" evidence="2"/>
<accession>A0A5M6J4T7</accession>
<protein>
    <recommendedName>
        <fullName evidence="2">histidine kinase</fullName>
        <ecNumber evidence="2">2.7.13.3</ecNumber>
    </recommendedName>
</protein>
<dbReference type="Pfam" id="PF08447">
    <property type="entry name" value="PAS_3"/>
    <property type="match status" value="1"/>
</dbReference>
<keyword evidence="9" id="KW-1185">Reference proteome</keyword>
<keyword evidence="4" id="KW-0808">Transferase</keyword>
<dbReference type="GO" id="GO:0000155">
    <property type="term" value="F:phosphorelay sensor kinase activity"/>
    <property type="evidence" value="ECO:0007669"/>
    <property type="project" value="InterPro"/>
</dbReference>
<dbReference type="InterPro" id="IPR013655">
    <property type="entry name" value="PAS_fold_3"/>
</dbReference>
<evidence type="ECO:0000256" key="5">
    <source>
        <dbReference type="ARBA" id="ARBA00022777"/>
    </source>
</evidence>
<dbReference type="CDD" id="cd00130">
    <property type="entry name" value="PAS"/>
    <property type="match status" value="2"/>
</dbReference>
<dbReference type="SMART" id="SM00086">
    <property type="entry name" value="PAC"/>
    <property type="match status" value="1"/>
</dbReference>
<dbReference type="Pfam" id="PF08448">
    <property type="entry name" value="PAS_4"/>
    <property type="match status" value="1"/>
</dbReference>
<dbReference type="SUPFAM" id="SSF55785">
    <property type="entry name" value="PYP-like sensor domain (PAS domain)"/>
    <property type="match status" value="2"/>
</dbReference>
<dbReference type="InterPro" id="IPR013656">
    <property type="entry name" value="PAS_4"/>
</dbReference>
<evidence type="ECO:0000313" key="8">
    <source>
        <dbReference type="EMBL" id="KAA5614645.1"/>
    </source>
</evidence>
<evidence type="ECO:0000256" key="4">
    <source>
        <dbReference type="ARBA" id="ARBA00022679"/>
    </source>
</evidence>
<evidence type="ECO:0000313" key="9">
    <source>
        <dbReference type="Proteomes" id="UP000325255"/>
    </source>
</evidence>
<dbReference type="Gene3D" id="3.30.450.20">
    <property type="entry name" value="PAS domain"/>
    <property type="match status" value="2"/>
</dbReference>
<evidence type="ECO:0000256" key="2">
    <source>
        <dbReference type="ARBA" id="ARBA00012438"/>
    </source>
</evidence>
<dbReference type="InterPro" id="IPR001610">
    <property type="entry name" value="PAC"/>
</dbReference>
<name>A0A5M6J4T7_9PROT</name>
<dbReference type="PANTHER" id="PTHR43304:SF1">
    <property type="entry name" value="PAC DOMAIN-CONTAINING PROTEIN"/>
    <property type="match status" value="1"/>
</dbReference>
<evidence type="ECO:0000256" key="3">
    <source>
        <dbReference type="ARBA" id="ARBA00022553"/>
    </source>
</evidence>
<evidence type="ECO:0000259" key="6">
    <source>
        <dbReference type="PROSITE" id="PS50112"/>
    </source>
</evidence>
<gene>
    <name evidence="8" type="ORF">F1189_00510</name>
</gene>
<dbReference type="PROSITE" id="PS50113">
    <property type="entry name" value="PAC"/>
    <property type="match status" value="2"/>
</dbReference>